<dbReference type="CDD" id="cd04301">
    <property type="entry name" value="NAT_SF"/>
    <property type="match status" value="1"/>
</dbReference>
<dbReference type="InterPro" id="IPR016181">
    <property type="entry name" value="Acyl_CoA_acyltransferase"/>
</dbReference>
<evidence type="ECO:0000313" key="2">
    <source>
        <dbReference type="EMBL" id="KAB2810249.1"/>
    </source>
</evidence>
<keyword evidence="3" id="KW-1185">Reference proteome</keyword>
<keyword evidence="2" id="KW-0808">Transferase</keyword>
<dbReference type="SUPFAM" id="SSF55729">
    <property type="entry name" value="Acyl-CoA N-acyltransferases (Nat)"/>
    <property type="match status" value="1"/>
</dbReference>
<comment type="caution">
    <text evidence="2">The sequence shown here is derived from an EMBL/GenBank/DDBJ whole genome shotgun (WGS) entry which is preliminary data.</text>
</comment>
<dbReference type="PANTHER" id="PTHR43792">
    <property type="entry name" value="GNAT FAMILY, PUTATIVE (AFU_ORTHOLOGUE AFUA_3G00765)-RELATED-RELATED"/>
    <property type="match status" value="1"/>
</dbReference>
<feature type="domain" description="N-acetyltransferase" evidence="1">
    <location>
        <begin position="29"/>
        <end position="195"/>
    </location>
</feature>
<dbReference type="EMBL" id="WBVO01000004">
    <property type="protein sequence ID" value="KAB2810249.1"/>
    <property type="molecule type" value="Genomic_DNA"/>
</dbReference>
<dbReference type="Proteomes" id="UP000468650">
    <property type="component" value="Unassembled WGS sequence"/>
</dbReference>
<dbReference type="AlphaFoldDB" id="A0A6N6RGE1"/>
<gene>
    <name evidence="2" type="ORF">F8C67_06605</name>
</gene>
<dbReference type="OrthoDB" id="9788916at2"/>
<dbReference type="PROSITE" id="PS51186">
    <property type="entry name" value="GNAT"/>
    <property type="match status" value="1"/>
</dbReference>
<dbReference type="GO" id="GO:0016747">
    <property type="term" value="F:acyltransferase activity, transferring groups other than amino-acyl groups"/>
    <property type="evidence" value="ECO:0007669"/>
    <property type="project" value="InterPro"/>
</dbReference>
<dbReference type="PANTHER" id="PTHR43792:SF1">
    <property type="entry name" value="N-ACETYLTRANSFERASE DOMAIN-CONTAINING PROTEIN"/>
    <property type="match status" value="1"/>
</dbReference>
<protein>
    <submittedName>
        <fullName evidence="2">GNAT family N-acetyltransferase</fullName>
    </submittedName>
</protein>
<accession>A0A6N6RGE1</accession>
<evidence type="ECO:0000313" key="3">
    <source>
        <dbReference type="Proteomes" id="UP000468650"/>
    </source>
</evidence>
<evidence type="ECO:0000259" key="1">
    <source>
        <dbReference type="PROSITE" id="PS51186"/>
    </source>
</evidence>
<name>A0A6N6RGE1_9FLAO</name>
<reference evidence="2 3" key="1">
    <citation type="submission" date="2019-09" db="EMBL/GenBank/DDBJ databases">
        <title>Genomes of family Cryomorphaceae.</title>
        <authorList>
            <person name="Bowman J.P."/>
        </authorList>
    </citation>
    <scope>NUCLEOTIDE SEQUENCE [LARGE SCALE GENOMIC DNA]</scope>
    <source>
        <strain evidence="2 3">LMG 25704</strain>
    </source>
</reference>
<proteinExistence type="predicted"/>
<dbReference type="InterPro" id="IPR000182">
    <property type="entry name" value="GNAT_dom"/>
</dbReference>
<sequence>MEVLSFVSCSEITSTYNTLPKFLFESERLGFSDWRNADVEAMIAISADPQVMRFFPYEATRQQTLDFIQRNNALLDQKGYCYFAVVEKESGRTIGFTGLYDQDYESEFTPATDIGWRLGVEFQGKGYATEAARRCLEYAFKVIELPRVVAMAPAVNLPSINVMRKIGMTQIGEFVHPRLTDNTELRNCVCFEIKT</sequence>
<organism evidence="2 3">
    <name type="scientific">Phaeocystidibacter luteus</name>
    <dbReference type="NCBI Taxonomy" id="911197"/>
    <lineage>
        <taxon>Bacteria</taxon>
        <taxon>Pseudomonadati</taxon>
        <taxon>Bacteroidota</taxon>
        <taxon>Flavobacteriia</taxon>
        <taxon>Flavobacteriales</taxon>
        <taxon>Phaeocystidibacteraceae</taxon>
        <taxon>Phaeocystidibacter</taxon>
    </lineage>
</organism>
<dbReference type="InterPro" id="IPR051531">
    <property type="entry name" value="N-acetyltransferase"/>
</dbReference>
<dbReference type="Gene3D" id="3.40.630.30">
    <property type="match status" value="1"/>
</dbReference>
<dbReference type="Pfam" id="PF13302">
    <property type="entry name" value="Acetyltransf_3"/>
    <property type="match status" value="1"/>
</dbReference>